<organism evidence="2">
    <name type="scientific">freshwater metagenome</name>
    <dbReference type="NCBI Taxonomy" id="449393"/>
    <lineage>
        <taxon>unclassified sequences</taxon>
        <taxon>metagenomes</taxon>
        <taxon>ecological metagenomes</taxon>
    </lineage>
</organism>
<dbReference type="Gene3D" id="3.40.50.720">
    <property type="entry name" value="NAD(P)-binding Rossmann-like Domain"/>
    <property type="match status" value="1"/>
</dbReference>
<dbReference type="EMBL" id="CAEZVD010000059">
    <property type="protein sequence ID" value="CAB4622302.1"/>
    <property type="molecule type" value="Genomic_DNA"/>
</dbReference>
<protein>
    <submittedName>
        <fullName evidence="2">Unannotated protein</fullName>
    </submittedName>
</protein>
<dbReference type="GO" id="GO:0016616">
    <property type="term" value="F:oxidoreductase activity, acting on the CH-OH group of donors, NAD or NADP as acceptor"/>
    <property type="evidence" value="ECO:0007669"/>
    <property type="project" value="TreeGrafter"/>
</dbReference>
<dbReference type="InterPro" id="IPR002347">
    <property type="entry name" value="SDR_fam"/>
</dbReference>
<dbReference type="PANTHER" id="PTHR42760:SF132">
    <property type="entry name" value="SHORT-CHAIN DEHYDROGENASE_REDUCTASE FAMILY PROTEIN"/>
    <property type="match status" value="1"/>
</dbReference>
<dbReference type="SUPFAM" id="SSF51735">
    <property type="entry name" value="NAD(P)-binding Rossmann-fold domains"/>
    <property type="match status" value="1"/>
</dbReference>
<dbReference type="PRINTS" id="PR00080">
    <property type="entry name" value="SDRFAMILY"/>
</dbReference>
<dbReference type="InterPro" id="IPR036291">
    <property type="entry name" value="NAD(P)-bd_dom_sf"/>
</dbReference>
<dbReference type="FunFam" id="3.40.50.720:FF:000084">
    <property type="entry name" value="Short-chain dehydrogenase reductase"/>
    <property type="match status" value="1"/>
</dbReference>
<dbReference type="PRINTS" id="PR00081">
    <property type="entry name" value="GDHRDH"/>
</dbReference>
<comment type="similarity">
    <text evidence="1">Belongs to the short-chain dehydrogenases/reductases (SDR) family.</text>
</comment>
<evidence type="ECO:0000313" key="2">
    <source>
        <dbReference type="EMBL" id="CAB4622302.1"/>
    </source>
</evidence>
<name>A0A6J6I777_9ZZZZ</name>
<gene>
    <name evidence="2" type="ORF">UFOPK1909_00642</name>
</gene>
<dbReference type="AlphaFoldDB" id="A0A6J6I777"/>
<evidence type="ECO:0000256" key="1">
    <source>
        <dbReference type="ARBA" id="ARBA00006484"/>
    </source>
</evidence>
<dbReference type="PANTHER" id="PTHR42760">
    <property type="entry name" value="SHORT-CHAIN DEHYDROGENASES/REDUCTASES FAMILY MEMBER"/>
    <property type="match status" value="1"/>
</dbReference>
<accession>A0A6J6I777</accession>
<sequence>MTQRMAGKVVVITGTGGGMGRAAAIRFAKEGAVIAGCDLNPETNNETKRLVEAAGGQMHASAPVNLVDEKSTKHWLAQVEKDLGKIDVLYANAGITKFNKIEDVTLEEWRFVLQHELDIVFLPVKFAWDALKKSKGNIILVGSTAGVTGSVTNNRIAHSATKGGVISMARQFAAEGSKHGIRANSISPGMIRTPATEADLLAAGHPMAKIAEHIPLGRIGTADEVINCALFLASDEASYVTGTNLMVDGGWSSVLPG</sequence>
<dbReference type="Pfam" id="PF13561">
    <property type="entry name" value="adh_short_C2"/>
    <property type="match status" value="1"/>
</dbReference>
<proteinExistence type="inferred from homology"/>
<reference evidence="2" key="1">
    <citation type="submission" date="2020-05" db="EMBL/GenBank/DDBJ databases">
        <authorList>
            <person name="Chiriac C."/>
            <person name="Salcher M."/>
            <person name="Ghai R."/>
            <person name="Kavagutti S V."/>
        </authorList>
    </citation>
    <scope>NUCLEOTIDE SEQUENCE</scope>
</reference>